<comment type="caution">
    <text evidence="3">The sequence shown here is derived from an EMBL/GenBank/DDBJ whole genome shotgun (WGS) entry which is preliminary data.</text>
</comment>
<accession>A0A8J4GZN9</accession>
<feature type="region of interest" description="Disordered" evidence="1">
    <location>
        <begin position="452"/>
        <end position="482"/>
    </location>
</feature>
<sequence length="496" mass="53061">MASVGICILCNVAVTLDDYRREIDCPSKTCPGRVFHEECIATYLRKTKYSKDRCTGFPCPAILQSGKPCPGYVCKMHEFFPSNPKKKQARLDAAIAAAAAAKPRPTAVKSKAGVQVATTAMKCASPEGAVPKGGRKIAQTGIAVVNSKNKSLKACADQEPHLIPGLSAEYLEHDAQRAVATKLKAQLKMPPGVKNRNQGTKAGGPSSENRAKNDIGGGGCQQPKATTRDTSGRTPGMLGDVNSVNFDRRSPQLEGHVIGALRKVRTGEPANASSSMGDESATVIAVKRSADRSQTRLPFCIDGDSATTALDAVTHTDPTDFESSYSASEDAVIFDASPSNGEFAANVVVTDEYDDPVVEYDMLYAADDGSYLVFDTLSNSYFRLEDMYGLSPELVDCIGEDGSTYVCVMVRRSTRALRAQQQLAWLEALELNPQPQEEQVAESVMEVMSTTLTPATPTPEGKDMNHTSANEGPAAQATEDGELATDLESLMRLLCV</sequence>
<name>A0A8J4GZN9_9CHLO</name>
<feature type="region of interest" description="Disordered" evidence="1">
    <location>
        <begin position="190"/>
        <end position="247"/>
    </location>
</feature>
<evidence type="ECO:0000313" key="3">
    <source>
        <dbReference type="EMBL" id="GIM17049.1"/>
    </source>
</evidence>
<dbReference type="EMBL" id="BNCP01000091">
    <property type="protein sequence ID" value="GIL93241.1"/>
    <property type="molecule type" value="Genomic_DNA"/>
</dbReference>
<dbReference type="Proteomes" id="UP000747110">
    <property type="component" value="Unassembled WGS sequence"/>
</dbReference>
<evidence type="ECO:0000313" key="4">
    <source>
        <dbReference type="Proteomes" id="UP000722791"/>
    </source>
</evidence>
<dbReference type="AlphaFoldDB" id="A0A8J4GZN9"/>
<keyword evidence="5" id="KW-1185">Reference proteome</keyword>
<evidence type="ECO:0000313" key="5">
    <source>
        <dbReference type="Proteomes" id="UP000747110"/>
    </source>
</evidence>
<protein>
    <submittedName>
        <fullName evidence="3">Uncharacterized protein</fullName>
    </submittedName>
</protein>
<dbReference type="EMBL" id="BNCQ01000090">
    <property type="protein sequence ID" value="GIM17049.1"/>
    <property type="molecule type" value="Genomic_DNA"/>
</dbReference>
<gene>
    <name evidence="2" type="ORF">Vretifemale_20661</name>
    <name evidence="3" type="ORF">Vretimale_19589</name>
</gene>
<evidence type="ECO:0000313" key="2">
    <source>
        <dbReference type="EMBL" id="GIL93241.1"/>
    </source>
</evidence>
<evidence type="ECO:0000256" key="1">
    <source>
        <dbReference type="SAM" id="MobiDB-lite"/>
    </source>
</evidence>
<dbReference type="OrthoDB" id="539080at2759"/>
<proteinExistence type="predicted"/>
<organism evidence="3 4">
    <name type="scientific">Volvox reticuliferus</name>
    <dbReference type="NCBI Taxonomy" id="1737510"/>
    <lineage>
        <taxon>Eukaryota</taxon>
        <taxon>Viridiplantae</taxon>
        <taxon>Chlorophyta</taxon>
        <taxon>core chlorophytes</taxon>
        <taxon>Chlorophyceae</taxon>
        <taxon>CS clade</taxon>
        <taxon>Chlamydomonadales</taxon>
        <taxon>Volvocaceae</taxon>
        <taxon>Volvox</taxon>
    </lineage>
</organism>
<dbReference type="Proteomes" id="UP000722791">
    <property type="component" value="Unassembled WGS sequence"/>
</dbReference>
<reference evidence="3" key="1">
    <citation type="journal article" date="2021" name="Proc. Natl. Acad. Sci. U.S.A.">
        <title>Three genomes in the algal genus Volvox reveal the fate of a haploid sex-determining region after a transition to homothallism.</title>
        <authorList>
            <person name="Yamamoto K."/>
            <person name="Hamaji T."/>
            <person name="Kawai-Toyooka H."/>
            <person name="Matsuzaki R."/>
            <person name="Takahashi F."/>
            <person name="Nishimura Y."/>
            <person name="Kawachi M."/>
            <person name="Noguchi H."/>
            <person name="Minakuchi Y."/>
            <person name="Umen J.G."/>
            <person name="Toyoda A."/>
            <person name="Nozaki H."/>
        </authorList>
    </citation>
    <scope>NUCLEOTIDE SEQUENCE</scope>
    <source>
        <strain evidence="3">NIES-3785</strain>
        <strain evidence="2">NIES-3786</strain>
    </source>
</reference>